<feature type="transmembrane region" description="Helical" evidence="8">
    <location>
        <begin position="12"/>
        <end position="35"/>
    </location>
</feature>
<accession>A0A370DLE2</accession>
<dbReference type="SUPFAM" id="SSF47384">
    <property type="entry name" value="Homodimeric domain of signal transducing histidine kinase"/>
    <property type="match status" value="1"/>
</dbReference>
<evidence type="ECO:0000313" key="12">
    <source>
        <dbReference type="Proteomes" id="UP000254266"/>
    </source>
</evidence>
<organism evidence="11 12">
    <name type="scientific">endosymbiont of Galathealinum brachiosum</name>
    <dbReference type="NCBI Taxonomy" id="2200906"/>
    <lineage>
        <taxon>Bacteria</taxon>
        <taxon>Pseudomonadati</taxon>
        <taxon>Pseudomonadota</taxon>
        <taxon>Gammaproteobacteria</taxon>
        <taxon>sulfur-oxidizing symbionts</taxon>
    </lineage>
</organism>
<dbReference type="EMBL" id="QFXC01000003">
    <property type="protein sequence ID" value="RDH85735.1"/>
    <property type="molecule type" value="Genomic_DNA"/>
</dbReference>
<keyword evidence="5" id="KW-0808">Transferase</keyword>
<dbReference type="SMART" id="SM00304">
    <property type="entry name" value="HAMP"/>
    <property type="match status" value="1"/>
</dbReference>
<sequence>MVPKLNTLPARIILIGLLIHAVLLPILFFGVLYIIEQSHEERFINDVRKYSRFVADVFELEEGEINEQRTVHLLDSSILGSGGYFAELIEGDTRIQSSLLDSDSASLFKEDFYFGQHGDDIYFISLTLDMVGRRVVLHMGFNEQTTIEQIELARERLLSVLVLYLLVSIIVLVLLSVRMIRPLKALQQASRQIAKGEYEEQLYVDSEITEIKELASDLESMRCELVGINVYLLREIAEKEAADEKREELESKLRQTQKLETVGVLAGGISHEFNNILLPIFLYTEQAIHDLPVDSPTRDRLKRVLKLSKRAKGLIQQILTFSRQSSKQEYQAVNLKPIINEALELFRALIPSTVELHEVLADDTYMVLADRDQIHQLIMNLCGNAYQALEDSGGSITVILEYFTVDKRFPRDRRHLQVGKYIRLSVQDTGHGIDQRHLERIFEPFFTTRTVGQGTGLGLSVAHGIVMSHKGDISVKSEVGKGSTFYVYLPQLELNAEDTVVQDERGV</sequence>
<comment type="subcellular location">
    <subcellularLocation>
        <location evidence="2">Membrane</location>
    </subcellularLocation>
</comment>
<dbReference type="InterPro" id="IPR003660">
    <property type="entry name" value="HAMP_dom"/>
</dbReference>
<keyword evidence="4" id="KW-0597">Phosphoprotein</keyword>
<name>A0A370DLE2_9GAMM</name>
<dbReference type="Pfam" id="PF00672">
    <property type="entry name" value="HAMP"/>
    <property type="match status" value="1"/>
</dbReference>
<evidence type="ECO:0000256" key="6">
    <source>
        <dbReference type="ARBA" id="ARBA00022777"/>
    </source>
</evidence>
<dbReference type="Pfam" id="PF02518">
    <property type="entry name" value="HATPase_c"/>
    <property type="match status" value="1"/>
</dbReference>
<feature type="coiled-coil region" evidence="7">
    <location>
        <begin position="204"/>
        <end position="262"/>
    </location>
</feature>
<dbReference type="SUPFAM" id="SSF55874">
    <property type="entry name" value="ATPase domain of HSP90 chaperone/DNA topoisomerase II/histidine kinase"/>
    <property type="match status" value="1"/>
</dbReference>
<keyword evidence="6" id="KW-0418">Kinase</keyword>
<dbReference type="InterPro" id="IPR005467">
    <property type="entry name" value="His_kinase_dom"/>
</dbReference>
<evidence type="ECO:0000256" key="4">
    <source>
        <dbReference type="ARBA" id="ARBA00022553"/>
    </source>
</evidence>
<evidence type="ECO:0000256" key="7">
    <source>
        <dbReference type="SAM" id="Coils"/>
    </source>
</evidence>
<reference evidence="11 12" key="1">
    <citation type="journal article" date="2018" name="ISME J.">
        <title>Endosymbiont genomes yield clues of tubeworm success.</title>
        <authorList>
            <person name="Li Y."/>
            <person name="Liles M.R."/>
            <person name="Halanych K.M."/>
        </authorList>
    </citation>
    <scope>NUCLEOTIDE SEQUENCE [LARGE SCALE GENOMIC DNA]</scope>
    <source>
        <strain evidence="11">A1464</strain>
    </source>
</reference>
<dbReference type="InterPro" id="IPR003661">
    <property type="entry name" value="HisK_dim/P_dom"/>
</dbReference>
<dbReference type="PANTHER" id="PTHR43065:SF42">
    <property type="entry name" value="TWO-COMPONENT SENSOR PPRA"/>
    <property type="match status" value="1"/>
</dbReference>
<dbReference type="PROSITE" id="PS50885">
    <property type="entry name" value="HAMP"/>
    <property type="match status" value="1"/>
</dbReference>
<keyword evidence="8" id="KW-0472">Membrane</keyword>
<dbReference type="InterPro" id="IPR036890">
    <property type="entry name" value="HATPase_C_sf"/>
</dbReference>
<dbReference type="GO" id="GO:0000155">
    <property type="term" value="F:phosphorelay sensor kinase activity"/>
    <property type="evidence" value="ECO:0007669"/>
    <property type="project" value="InterPro"/>
</dbReference>
<dbReference type="InterPro" id="IPR036097">
    <property type="entry name" value="HisK_dim/P_sf"/>
</dbReference>
<evidence type="ECO:0000259" key="9">
    <source>
        <dbReference type="PROSITE" id="PS50109"/>
    </source>
</evidence>
<proteinExistence type="predicted"/>
<dbReference type="PROSITE" id="PS50109">
    <property type="entry name" value="HIS_KIN"/>
    <property type="match status" value="1"/>
</dbReference>
<dbReference type="Gene3D" id="3.30.565.10">
    <property type="entry name" value="Histidine kinase-like ATPase, C-terminal domain"/>
    <property type="match status" value="1"/>
</dbReference>
<dbReference type="CDD" id="cd06225">
    <property type="entry name" value="HAMP"/>
    <property type="match status" value="1"/>
</dbReference>
<gene>
    <name evidence="11" type="ORF">DIZ80_02060</name>
</gene>
<dbReference type="GO" id="GO:0016020">
    <property type="term" value="C:membrane"/>
    <property type="evidence" value="ECO:0007669"/>
    <property type="project" value="UniProtKB-SubCell"/>
</dbReference>
<keyword evidence="12" id="KW-1185">Reference proteome</keyword>
<evidence type="ECO:0000259" key="10">
    <source>
        <dbReference type="PROSITE" id="PS50885"/>
    </source>
</evidence>
<dbReference type="PANTHER" id="PTHR43065">
    <property type="entry name" value="SENSOR HISTIDINE KINASE"/>
    <property type="match status" value="1"/>
</dbReference>
<evidence type="ECO:0000256" key="2">
    <source>
        <dbReference type="ARBA" id="ARBA00004370"/>
    </source>
</evidence>
<dbReference type="EC" id="2.7.13.3" evidence="3"/>
<dbReference type="SMART" id="SM00388">
    <property type="entry name" value="HisKA"/>
    <property type="match status" value="1"/>
</dbReference>
<dbReference type="SMART" id="SM00387">
    <property type="entry name" value="HATPase_c"/>
    <property type="match status" value="1"/>
</dbReference>
<dbReference type="AlphaFoldDB" id="A0A370DLE2"/>
<feature type="domain" description="HAMP" evidence="10">
    <location>
        <begin position="177"/>
        <end position="230"/>
    </location>
</feature>
<evidence type="ECO:0000256" key="1">
    <source>
        <dbReference type="ARBA" id="ARBA00000085"/>
    </source>
</evidence>
<evidence type="ECO:0000313" key="11">
    <source>
        <dbReference type="EMBL" id="RDH85735.1"/>
    </source>
</evidence>
<dbReference type="InterPro" id="IPR003594">
    <property type="entry name" value="HATPase_dom"/>
</dbReference>
<feature type="domain" description="Histidine kinase" evidence="9">
    <location>
        <begin position="268"/>
        <end position="493"/>
    </location>
</feature>
<comment type="catalytic activity">
    <reaction evidence="1">
        <text>ATP + protein L-histidine = ADP + protein N-phospho-L-histidine.</text>
        <dbReference type="EC" id="2.7.13.3"/>
    </reaction>
</comment>
<keyword evidence="8" id="KW-1133">Transmembrane helix</keyword>
<comment type="caution">
    <text evidence="11">The sequence shown here is derived from an EMBL/GenBank/DDBJ whole genome shotgun (WGS) entry which is preliminary data.</text>
</comment>
<dbReference type="Gene3D" id="1.10.287.130">
    <property type="match status" value="1"/>
</dbReference>
<evidence type="ECO:0000256" key="5">
    <source>
        <dbReference type="ARBA" id="ARBA00022679"/>
    </source>
</evidence>
<protein>
    <recommendedName>
        <fullName evidence="3">histidine kinase</fullName>
        <ecNumber evidence="3">2.7.13.3</ecNumber>
    </recommendedName>
</protein>
<dbReference type="PRINTS" id="PR00344">
    <property type="entry name" value="BCTRLSENSOR"/>
</dbReference>
<evidence type="ECO:0000256" key="3">
    <source>
        <dbReference type="ARBA" id="ARBA00012438"/>
    </source>
</evidence>
<dbReference type="SUPFAM" id="SSF158472">
    <property type="entry name" value="HAMP domain-like"/>
    <property type="match status" value="1"/>
</dbReference>
<keyword evidence="8" id="KW-0812">Transmembrane</keyword>
<dbReference type="InterPro" id="IPR004358">
    <property type="entry name" value="Sig_transdc_His_kin-like_C"/>
</dbReference>
<dbReference type="Proteomes" id="UP000254266">
    <property type="component" value="Unassembled WGS sequence"/>
</dbReference>
<feature type="transmembrane region" description="Helical" evidence="8">
    <location>
        <begin position="157"/>
        <end position="177"/>
    </location>
</feature>
<evidence type="ECO:0000256" key="8">
    <source>
        <dbReference type="SAM" id="Phobius"/>
    </source>
</evidence>
<keyword evidence="7" id="KW-0175">Coiled coil</keyword>
<dbReference type="Gene3D" id="6.10.340.10">
    <property type="match status" value="1"/>
</dbReference>